<accession>A0ACC1QW30</accession>
<dbReference type="Proteomes" id="UP001148737">
    <property type="component" value="Unassembled WGS sequence"/>
</dbReference>
<name>A0ACC1QW30_9HYPO</name>
<sequence>MTTTVGPENPAFVGFIAVSERPKPTESYYSCPSEYRFAASASFNGCCPSLASADCPIATTCVDGTLRFSGSTSACQQGSCQSQFLVPATEGPTTTAYFCGGELKFGKTLYRADPASTASASSGSTGSILASSTSNFTSAATSISSTYGPAPGTPPPSPPSRAWIAGAVLGPVAFFALLGLGVFFFLRRRRRRQDSEESDGCRWMGASSQEDLGFYYNQSMKIDPRASRGPWSPYSSGYDSLRRGNEEGKDDGEVGRYELAGDRSTQVHIELPTIQPPPPVELPATSMNKEERWH</sequence>
<reference evidence="1" key="1">
    <citation type="submission" date="2022-07" db="EMBL/GenBank/DDBJ databases">
        <title>Genome Sequence of Lecanicillium saksenae.</title>
        <authorList>
            <person name="Buettner E."/>
        </authorList>
    </citation>
    <scope>NUCLEOTIDE SEQUENCE</scope>
    <source>
        <strain evidence="1">VT-O1</strain>
    </source>
</reference>
<comment type="caution">
    <text evidence="1">The sequence shown here is derived from an EMBL/GenBank/DDBJ whole genome shotgun (WGS) entry which is preliminary data.</text>
</comment>
<evidence type="ECO:0000313" key="2">
    <source>
        <dbReference type="Proteomes" id="UP001148737"/>
    </source>
</evidence>
<organism evidence="1 2">
    <name type="scientific">Lecanicillium saksenae</name>
    <dbReference type="NCBI Taxonomy" id="468837"/>
    <lineage>
        <taxon>Eukaryota</taxon>
        <taxon>Fungi</taxon>
        <taxon>Dikarya</taxon>
        <taxon>Ascomycota</taxon>
        <taxon>Pezizomycotina</taxon>
        <taxon>Sordariomycetes</taxon>
        <taxon>Hypocreomycetidae</taxon>
        <taxon>Hypocreales</taxon>
        <taxon>Cordycipitaceae</taxon>
        <taxon>Lecanicillium</taxon>
    </lineage>
</organism>
<proteinExistence type="predicted"/>
<evidence type="ECO:0000313" key="1">
    <source>
        <dbReference type="EMBL" id="KAJ3493382.1"/>
    </source>
</evidence>
<gene>
    <name evidence="1" type="ORF">NLG97_g4765</name>
</gene>
<protein>
    <submittedName>
        <fullName evidence="1">Uncharacterized protein</fullName>
    </submittedName>
</protein>
<keyword evidence="2" id="KW-1185">Reference proteome</keyword>
<dbReference type="EMBL" id="JANAKD010000493">
    <property type="protein sequence ID" value="KAJ3493382.1"/>
    <property type="molecule type" value="Genomic_DNA"/>
</dbReference>